<accession>E4TKV9</accession>
<dbReference type="Gene3D" id="2.60.120.260">
    <property type="entry name" value="Galactose-binding domain-like"/>
    <property type="match status" value="1"/>
</dbReference>
<keyword evidence="4" id="KW-1185">Reference proteome</keyword>
<dbReference type="Pfam" id="PF02129">
    <property type="entry name" value="Peptidase_S15"/>
    <property type="match status" value="1"/>
</dbReference>
<protein>
    <submittedName>
        <fullName evidence="3">Hydrolase CocE/NonD family protein</fullName>
    </submittedName>
</protein>
<gene>
    <name evidence="3" type="ordered locus">Ftrac_2283</name>
</gene>
<dbReference type="EMBL" id="CP002349">
    <property type="protein sequence ID" value="ADR22262.1"/>
    <property type="molecule type" value="Genomic_DNA"/>
</dbReference>
<feature type="domain" description="Xaa-Pro dipeptidyl-peptidase C-terminal" evidence="2">
    <location>
        <begin position="397"/>
        <end position="654"/>
    </location>
</feature>
<dbReference type="Proteomes" id="UP000008720">
    <property type="component" value="Chromosome"/>
</dbReference>
<dbReference type="SMART" id="SM00939">
    <property type="entry name" value="PepX_C"/>
    <property type="match status" value="1"/>
</dbReference>
<proteinExistence type="predicted"/>
<dbReference type="Gene3D" id="3.40.50.1820">
    <property type="entry name" value="alpha/beta hydrolase"/>
    <property type="match status" value="1"/>
</dbReference>
<evidence type="ECO:0000259" key="2">
    <source>
        <dbReference type="SMART" id="SM00939"/>
    </source>
</evidence>
<dbReference type="NCBIfam" id="TIGR00976">
    <property type="entry name" value="CocE_NonD"/>
    <property type="match status" value="1"/>
</dbReference>
<dbReference type="STRING" id="643867.Ftrac_2283"/>
<dbReference type="SUPFAM" id="SSF49785">
    <property type="entry name" value="Galactose-binding domain-like"/>
    <property type="match status" value="1"/>
</dbReference>
<organism evidence="3 4">
    <name type="scientific">Marivirga tractuosa (strain ATCC 23168 / DSM 4126 / NBRC 15989 / NCIMB 1408 / VKM B-1430 / H-43)</name>
    <name type="common">Microscilla tractuosa</name>
    <name type="synonym">Flexibacter tractuosus</name>
    <dbReference type="NCBI Taxonomy" id="643867"/>
    <lineage>
        <taxon>Bacteria</taxon>
        <taxon>Pseudomonadati</taxon>
        <taxon>Bacteroidota</taxon>
        <taxon>Cytophagia</taxon>
        <taxon>Cytophagales</taxon>
        <taxon>Marivirgaceae</taxon>
        <taxon>Marivirga</taxon>
    </lineage>
</organism>
<reference evidence="3 4" key="1">
    <citation type="journal article" date="2011" name="Stand. Genomic Sci.">
        <title>Complete genome sequence of Marivirga tractuosa type strain (H-43).</title>
        <authorList>
            <person name="Pagani I."/>
            <person name="Chertkov O."/>
            <person name="Lapidus A."/>
            <person name="Lucas S."/>
            <person name="Del Rio T.G."/>
            <person name="Tice H."/>
            <person name="Copeland A."/>
            <person name="Cheng J.F."/>
            <person name="Nolan M."/>
            <person name="Saunders E."/>
            <person name="Pitluck S."/>
            <person name="Held B."/>
            <person name="Goodwin L."/>
            <person name="Liolios K."/>
            <person name="Ovchinikova G."/>
            <person name="Ivanova N."/>
            <person name="Mavromatis K."/>
            <person name="Pati A."/>
            <person name="Chen A."/>
            <person name="Palaniappan K."/>
            <person name="Land M."/>
            <person name="Hauser L."/>
            <person name="Jeffries C.D."/>
            <person name="Detter J.C."/>
            <person name="Han C."/>
            <person name="Tapia R."/>
            <person name="Ngatchou-Djao O.D."/>
            <person name="Rohde M."/>
            <person name="Goker M."/>
            <person name="Spring S."/>
            <person name="Sikorski J."/>
            <person name="Woyke T."/>
            <person name="Bristow J."/>
            <person name="Eisen J.A."/>
            <person name="Markowitz V."/>
            <person name="Hugenholtz P."/>
            <person name="Klenk H.P."/>
            <person name="Kyrpides N.C."/>
        </authorList>
    </citation>
    <scope>NUCLEOTIDE SEQUENCE [LARGE SCALE GENOMIC DNA]</scope>
    <source>
        <strain evidence="4">ATCC 23168 / DSM 4126 / NBRC 15989 / NCIMB 1408 / VKM B-1430 / H-43</strain>
    </source>
</reference>
<dbReference type="InterPro" id="IPR013736">
    <property type="entry name" value="Xaa-Pro_dipept_C"/>
</dbReference>
<dbReference type="InterPro" id="IPR005674">
    <property type="entry name" value="CocE/Ser_esterase"/>
</dbReference>
<dbReference type="InterPro" id="IPR008979">
    <property type="entry name" value="Galactose-bd-like_sf"/>
</dbReference>
<dbReference type="InterPro" id="IPR029058">
    <property type="entry name" value="AB_hydrolase_fold"/>
</dbReference>
<evidence type="ECO:0000313" key="3">
    <source>
        <dbReference type="EMBL" id="ADR22262.1"/>
    </source>
</evidence>
<dbReference type="SUPFAM" id="SSF53474">
    <property type="entry name" value="alpha/beta-Hydrolases"/>
    <property type="match status" value="1"/>
</dbReference>
<sequence length="671" mass="77546">MKGKYEDDHLSNFFFNSSISKTYLLTYPFKLNFIKMKRNILLLIGICLFLSPAAWAQEEQSNYVKENYDKEEVYIPMRDGTRLYTAIYTPKEKGKHPIMMQRTCYSIAPYGADAYKRSLGPSKYLMEDKFIFVYQDVRGRWMSEGKFTNMTPNIPGNKHKKEADESSDTYDTIEWLLKHLKGKTNGKVGQWGISYPGFYTAAALPDAHPALKASSPQAPIGDFFFDDFHHNGAYLQSYTAAYPVFGYQTEGPTKESWYNDAFARMRTANAIDGYDYHLDMGPLKNITKKLHFDNEFWEQTVEHPNYDEFWQKRSIIPHLDDIDHAVMTVGGWYDAEDLYGPLNIYKTIEKTSPEAYNTIVFGPWSHGDWAREKGFQAVNHIYFGDSISTFYQKEIERPFFNHFLRDGKGKPALPEAYMFDTGLKEWQKFDVWPPQIPKTTLGFAQNGKLLINDEGSNEDEFSYVSDPSKPVPYTSFTEGLSFTPRAYMTDDQRHAARRPDVLVWESDPLEENLTLAGEIAAKLKVAISSTDADFIVKIIDVYPGDHENYDHNPENIVMGNYQQLVRAEVFRGRFRDSFADPKPFVPNEEDEVEIALQDILHTFKKGHRVMVQIHSTWFPYIDRNPQKYVENIYKAEEEDFIKATITVKGDSKIEIGELETTPQSLQLELDK</sequence>
<dbReference type="Gene3D" id="1.10.3020.10">
    <property type="entry name" value="alpha-amino acid ester hydrolase ( Helical cap domain)"/>
    <property type="match status" value="1"/>
</dbReference>
<dbReference type="KEGG" id="mtt:Ftrac_2283"/>
<dbReference type="HOGENOM" id="CLU_015590_5_0_10"/>
<dbReference type="AlphaFoldDB" id="E4TKV9"/>
<evidence type="ECO:0000313" key="4">
    <source>
        <dbReference type="Proteomes" id="UP000008720"/>
    </source>
</evidence>
<dbReference type="InterPro" id="IPR000383">
    <property type="entry name" value="Xaa-Pro-like_dom"/>
</dbReference>
<evidence type="ECO:0000256" key="1">
    <source>
        <dbReference type="ARBA" id="ARBA00022801"/>
    </source>
</evidence>
<dbReference type="GO" id="GO:0008239">
    <property type="term" value="F:dipeptidyl-peptidase activity"/>
    <property type="evidence" value="ECO:0007669"/>
    <property type="project" value="InterPro"/>
</dbReference>
<keyword evidence="1 3" id="KW-0378">Hydrolase</keyword>
<dbReference type="eggNOG" id="COG2936">
    <property type="taxonomic scope" value="Bacteria"/>
</dbReference>
<dbReference type="Pfam" id="PF08530">
    <property type="entry name" value="PepX_C"/>
    <property type="match status" value="1"/>
</dbReference>
<name>E4TKV9_MARTH</name>